<dbReference type="SUPFAM" id="SSF52833">
    <property type="entry name" value="Thioredoxin-like"/>
    <property type="match status" value="1"/>
</dbReference>
<dbReference type="Proteomes" id="UP000037822">
    <property type="component" value="Unassembled WGS sequence"/>
</dbReference>
<comment type="caution">
    <text evidence="2">The sequence shown here is derived from an EMBL/GenBank/DDBJ whole genome shotgun (WGS) entry which is preliminary data.</text>
</comment>
<dbReference type="SFLD" id="SFLDG01180">
    <property type="entry name" value="SUF1"/>
    <property type="match status" value="1"/>
</dbReference>
<dbReference type="CDD" id="cd03080">
    <property type="entry name" value="GST_N_Metaxin_like"/>
    <property type="match status" value="1"/>
</dbReference>
<dbReference type="InterPro" id="IPR050931">
    <property type="entry name" value="Mito_Protein_Transport_Metaxin"/>
</dbReference>
<name>A0A0N0MCG1_9HYPH</name>
<dbReference type="SUPFAM" id="SSF47616">
    <property type="entry name" value="GST C-terminal domain-like"/>
    <property type="match status" value="1"/>
</dbReference>
<dbReference type="Gene3D" id="1.20.1050.130">
    <property type="match status" value="1"/>
</dbReference>
<dbReference type="InterPro" id="IPR012336">
    <property type="entry name" value="Thioredoxin-like_fold"/>
</dbReference>
<feature type="domain" description="Thioredoxin-like fold" evidence="1">
    <location>
        <begin position="18"/>
        <end position="113"/>
    </location>
</feature>
<dbReference type="SFLD" id="SFLDS00019">
    <property type="entry name" value="Glutathione_Transferase_(cytos"/>
    <property type="match status" value="1"/>
</dbReference>
<evidence type="ECO:0000313" key="3">
    <source>
        <dbReference type="Proteomes" id="UP000037822"/>
    </source>
</evidence>
<dbReference type="PANTHER" id="PTHR12289:SF41">
    <property type="entry name" value="FAILED AXON CONNECTIONS-RELATED"/>
    <property type="match status" value="1"/>
</dbReference>
<dbReference type="Pfam" id="PF17172">
    <property type="entry name" value="GST_N_4"/>
    <property type="match status" value="1"/>
</dbReference>
<dbReference type="OrthoDB" id="7664269at2"/>
<sequence>MITLHSFGPAFGLPDPSPFCIKAELLLKLSGLPYQRVTGNLQRAPKRKLPVIVDDGVTVADSSFIRFHLESRHGIDFDKGLSAERRGTLWALEKMLEEQVYWIVVDERWLDDGNFARGPAQFFKAVPAPLRPLICAMIRRKVRRNLDGHGIGRHSQAEKMVLAGRALDAIVGILGERDYLGGETPAGADAALGAFLIAGLCPLFDSRFRELVEARPSLTAYAARIGERFFPAAAVRSAA</sequence>
<proteinExistence type="predicted"/>
<dbReference type="AlphaFoldDB" id="A0A0N0MCG1"/>
<reference evidence="2 3" key="1">
    <citation type="submission" date="2015-07" db="EMBL/GenBank/DDBJ databases">
        <title>Whole genome sequencing of Bosea vaviloviae isolated from cave pool.</title>
        <authorList>
            <person name="Tan N.E.H."/>
            <person name="Lee Y.P."/>
            <person name="Gan H.M."/>
            <person name="Barton H."/>
            <person name="Savka M.A."/>
        </authorList>
    </citation>
    <scope>NUCLEOTIDE SEQUENCE [LARGE SCALE GENOMIC DNA]</scope>
    <source>
        <strain evidence="2 3">SD260</strain>
    </source>
</reference>
<keyword evidence="2" id="KW-0808">Transferase</keyword>
<dbReference type="SFLD" id="SFLDG01200">
    <property type="entry name" value="SUF1.1"/>
    <property type="match status" value="1"/>
</dbReference>
<dbReference type="PANTHER" id="PTHR12289">
    <property type="entry name" value="METAXIN RELATED"/>
    <property type="match status" value="1"/>
</dbReference>
<gene>
    <name evidence="2" type="ORF">AE618_04420</name>
</gene>
<keyword evidence="3" id="KW-1185">Reference proteome</keyword>
<accession>A0A0N0MCG1</accession>
<dbReference type="InterPro" id="IPR036282">
    <property type="entry name" value="Glutathione-S-Trfase_C_sf"/>
</dbReference>
<dbReference type="InterPro" id="IPR040079">
    <property type="entry name" value="Glutathione_S-Trfase"/>
</dbReference>
<organism evidence="2 3">
    <name type="scientific">Bosea vaviloviae</name>
    <dbReference type="NCBI Taxonomy" id="1526658"/>
    <lineage>
        <taxon>Bacteria</taxon>
        <taxon>Pseudomonadati</taxon>
        <taxon>Pseudomonadota</taxon>
        <taxon>Alphaproteobacteria</taxon>
        <taxon>Hyphomicrobiales</taxon>
        <taxon>Boseaceae</taxon>
        <taxon>Bosea</taxon>
    </lineage>
</organism>
<evidence type="ECO:0000313" key="2">
    <source>
        <dbReference type="EMBL" id="KPH82167.1"/>
    </source>
</evidence>
<evidence type="ECO:0000259" key="1">
    <source>
        <dbReference type="Pfam" id="PF17172"/>
    </source>
</evidence>
<dbReference type="GO" id="GO:0016740">
    <property type="term" value="F:transferase activity"/>
    <property type="evidence" value="ECO:0007669"/>
    <property type="project" value="UniProtKB-KW"/>
</dbReference>
<protein>
    <submittedName>
        <fullName evidence="2">Glutathione S-transferase</fullName>
    </submittedName>
</protein>
<dbReference type="InterPro" id="IPR026928">
    <property type="entry name" value="FAX/IsoI-like"/>
</dbReference>
<dbReference type="RefSeq" id="WP_054207827.1">
    <property type="nucleotide sequence ID" value="NZ_LGSZ01000022.1"/>
</dbReference>
<dbReference type="InterPro" id="IPR036249">
    <property type="entry name" value="Thioredoxin-like_sf"/>
</dbReference>
<dbReference type="EMBL" id="LGSZ01000022">
    <property type="protein sequence ID" value="KPH82167.1"/>
    <property type="molecule type" value="Genomic_DNA"/>
</dbReference>
<dbReference type="PATRIC" id="fig|1526658.3.peg.3223"/>